<feature type="transmembrane region" description="Helical" evidence="1">
    <location>
        <begin position="7"/>
        <end position="25"/>
    </location>
</feature>
<keyword evidence="1" id="KW-0812">Transmembrane</keyword>
<feature type="transmembrane region" description="Helical" evidence="1">
    <location>
        <begin position="37"/>
        <end position="61"/>
    </location>
</feature>
<reference evidence="2 3" key="1">
    <citation type="submission" date="2020-07" db="EMBL/GenBank/DDBJ databases">
        <authorList>
            <person name="Feng H."/>
        </authorList>
    </citation>
    <scope>NUCLEOTIDE SEQUENCE [LARGE SCALE GENOMIC DNA]</scope>
    <source>
        <strain evidence="3">s-12</strain>
    </source>
</reference>
<name>A0A7W2ADU8_9BACI</name>
<dbReference type="AlphaFoldDB" id="A0A7W2ADU8"/>
<gene>
    <name evidence="2" type="ORF">H1Z61_08165</name>
</gene>
<dbReference type="EMBL" id="JACEIO010000015">
    <property type="protein sequence ID" value="MBA4537120.1"/>
    <property type="molecule type" value="Genomic_DNA"/>
</dbReference>
<evidence type="ECO:0000313" key="3">
    <source>
        <dbReference type="Proteomes" id="UP000570010"/>
    </source>
</evidence>
<dbReference type="RefSeq" id="WP_163241804.1">
    <property type="nucleotide sequence ID" value="NZ_JAAIWN010000014.1"/>
</dbReference>
<proteinExistence type="predicted"/>
<protein>
    <submittedName>
        <fullName evidence="2">Uncharacterized protein</fullName>
    </submittedName>
</protein>
<keyword evidence="1" id="KW-0472">Membrane</keyword>
<evidence type="ECO:0000313" key="2">
    <source>
        <dbReference type="EMBL" id="MBA4537120.1"/>
    </source>
</evidence>
<comment type="caution">
    <text evidence="2">The sequence shown here is derived from an EMBL/GenBank/DDBJ whole genome shotgun (WGS) entry which is preliminary data.</text>
</comment>
<organism evidence="2 3">
    <name type="scientific">Bacillus aquiflavi</name>
    <dbReference type="NCBI Taxonomy" id="2672567"/>
    <lineage>
        <taxon>Bacteria</taxon>
        <taxon>Bacillati</taxon>
        <taxon>Bacillota</taxon>
        <taxon>Bacilli</taxon>
        <taxon>Bacillales</taxon>
        <taxon>Bacillaceae</taxon>
        <taxon>Bacillus</taxon>
    </lineage>
</organism>
<accession>A0A7W2ADU8</accession>
<evidence type="ECO:0000256" key="1">
    <source>
        <dbReference type="SAM" id="Phobius"/>
    </source>
</evidence>
<dbReference type="Proteomes" id="UP000570010">
    <property type="component" value="Unassembled WGS sequence"/>
</dbReference>
<sequence>MGVNAIKSRYIICCLLAALMIYYAVPRISIFSPGLGGYFAIAWITFALFVIAGNLTGILFGTSNVPNKRVKTEKYVKKKIYLHD</sequence>
<keyword evidence="1" id="KW-1133">Transmembrane helix</keyword>